<evidence type="ECO:0000256" key="2">
    <source>
        <dbReference type="ARBA" id="ARBA00023125"/>
    </source>
</evidence>
<dbReference type="PROSITE" id="PS50943">
    <property type="entry name" value="HTH_CROC1"/>
    <property type="match status" value="1"/>
</dbReference>
<dbReference type="SUPFAM" id="SSF47413">
    <property type="entry name" value="lambda repressor-like DNA-binding domains"/>
    <property type="match status" value="1"/>
</dbReference>
<organism evidence="5 6">
    <name type="scientific">Brevifollis gellanilyticus</name>
    <dbReference type="NCBI Taxonomy" id="748831"/>
    <lineage>
        <taxon>Bacteria</taxon>
        <taxon>Pseudomonadati</taxon>
        <taxon>Verrucomicrobiota</taxon>
        <taxon>Verrucomicrobiia</taxon>
        <taxon>Verrucomicrobiales</taxon>
        <taxon>Verrucomicrobiaceae</taxon>
    </lineage>
</organism>
<evidence type="ECO:0000256" key="1">
    <source>
        <dbReference type="ARBA" id="ARBA00023015"/>
    </source>
</evidence>
<evidence type="ECO:0000259" key="4">
    <source>
        <dbReference type="PROSITE" id="PS50943"/>
    </source>
</evidence>
<keyword evidence="3" id="KW-0804">Transcription</keyword>
<accession>A0A512M5P2</accession>
<dbReference type="RefSeq" id="WP_218032897.1">
    <property type="nucleotide sequence ID" value="NZ_BKAG01000004.1"/>
</dbReference>
<dbReference type="PANTHER" id="PTHR36511:SF3">
    <property type="entry name" value="ANTITOXIN HIGA-2"/>
    <property type="match status" value="1"/>
</dbReference>
<evidence type="ECO:0000313" key="5">
    <source>
        <dbReference type="EMBL" id="GEP41671.1"/>
    </source>
</evidence>
<dbReference type="Pfam" id="PF01381">
    <property type="entry name" value="HTH_3"/>
    <property type="match status" value="1"/>
</dbReference>
<sequence>MKTAKSSKSSSLGEELMESVREAGSVLRGEKPAARVWRLTKMPDGTIKRVKVSAAAHQKQQAARWKERTEAAQARDALALSQSEFADLLGISVRTLHQWEQGRRQPTGAARMLLKIARLQPKLLKKAMAML</sequence>
<dbReference type="PANTHER" id="PTHR36511">
    <property type="entry name" value="MERR FAMILY BACTERIAL REGULATORY PROTEIN"/>
    <property type="match status" value="1"/>
</dbReference>
<protein>
    <recommendedName>
        <fullName evidence="4">HTH cro/C1-type domain-containing protein</fullName>
    </recommendedName>
</protein>
<keyword evidence="2" id="KW-0238">DNA-binding</keyword>
<dbReference type="GO" id="GO:0003677">
    <property type="term" value="F:DNA binding"/>
    <property type="evidence" value="ECO:0007669"/>
    <property type="project" value="UniProtKB-KW"/>
</dbReference>
<evidence type="ECO:0000256" key="3">
    <source>
        <dbReference type="ARBA" id="ARBA00023163"/>
    </source>
</evidence>
<dbReference type="EMBL" id="BKAG01000004">
    <property type="protein sequence ID" value="GEP41671.1"/>
    <property type="molecule type" value="Genomic_DNA"/>
</dbReference>
<gene>
    <name evidence="5" type="ORF">BGE01nite_09620</name>
</gene>
<keyword evidence="6" id="KW-1185">Reference proteome</keyword>
<feature type="domain" description="HTH cro/C1-type" evidence="4">
    <location>
        <begin position="73"/>
        <end position="107"/>
    </location>
</feature>
<dbReference type="InterPro" id="IPR001387">
    <property type="entry name" value="Cro/C1-type_HTH"/>
</dbReference>
<dbReference type="Gene3D" id="1.10.260.40">
    <property type="entry name" value="lambda repressor-like DNA-binding domains"/>
    <property type="match status" value="1"/>
</dbReference>
<dbReference type="InterPro" id="IPR052359">
    <property type="entry name" value="HTH-type_reg/antitoxin"/>
</dbReference>
<dbReference type="CDD" id="cd00093">
    <property type="entry name" value="HTH_XRE"/>
    <property type="match status" value="1"/>
</dbReference>
<evidence type="ECO:0000313" key="6">
    <source>
        <dbReference type="Proteomes" id="UP000321577"/>
    </source>
</evidence>
<proteinExistence type="predicted"/>
<reference evidence="5 6" key="1">
    <citation type="submission" date="2019-07" db="EMBL/GenBank/DDBJ databases">
        <title>Whole genome shotgun sequence of Brevifollis gellanilyticus NBRC 108608.</title>
        <authorList>
            <person name="Hosoyama A."/>
            <person name="Uohara A."/>
            <person name="Ohji S."/>
            <person name="Ichikawa N."/>
        </authorList>
    </citation>
    <scope>NUCLEOTIDE SEQUENCE [LARGE SCALE GENOMIC DNA]</scope>
    <source>
        <strain evidence="5 6">NBRC 108608</strain>
    </source>
</reference>
<dbReference type="Proteomes" id="UP000321577">
    <property type="component" value="Unassembled WGS sequence"/>
</dbReference>
<comment type="caution">
    <text evidence="5">The sequence shown here is derived from an EMBL/GenBank/DDBJ whole genome shotgun (WGS) entry which is preliminary data.</text>
</comment>
<dbReference type="SMART" id="SM00530">
    <property type="entry name" value="HTH_XRE"/>
    <property type="match status" value="1"/>
</dbReference>
<keyword evidence="1" id="KW-0805">Transcription regulation</keyword>
<name>A0A512M5P2_9BACT</name>
<dbReference type="AlphaFoldDB" id="A0A512M5P2"/>
<dbReference type="InterPro" id="IPR010982">
    <property type="entry name" value="Lambda_DNA-bd_dom_sf"/>
</dbReference>